<accession>A0A1B6PC49</accession>
<dbReference type="InParanoid" id="A0A1B6PC49"/>
<keyword evidence="2" id="KW-1185">Reference proteome</keyword>
<evidence type="ECO:0000313" key="1">
    <source>
        <dbReference type="EMBL" id="KXG23320.1"/>
    </source>
</evidence>
<protein>
    <recommendedName>
        <fullName evidence="3">Sulfotransferase</fullName>
    </recommendedName>
</protein>
<reference evidence="1 2" key="1">
    <citation type="journal article" date="2009" name="Nature">
        <title>The Sorghum bicolor genome and the diversification of grasses.</title>
        <authorList>
            <person name="Paterson A.H."/>
            <person name="Bowers J.E."/>
            <person name="Bruggmann R."/>
            <person name="Dubchak I."/>
            <person name="Grimwood J."/>
            <person name="Gundlach H."/>
            <person name="Haberer G."/>
            <person name="Hellsten U."/>
            <person name="Mitros T."/>
            <person name="Poliakov A."/>
            <person name="Schmutz J."/>
            <person name="Spannagl M."/>
            <person name="Tang H."/>
            <person name="Wang X."/>
            <person name="Wicker T."/>
            <person name="Bharti A.K."/>
            <person name="Chapman J."/>
            <person name="Feltus F.A."/>
            <person name="Gowik U."/>
            <person name="Grigoriev I.V."/>
            <person name="Lyons E."/>
            <person name="Maher C.A."/>
            <person name="Martis M."/>
            <person name="Narechania A."/>
            <person name="Otillar R.P."/>
            <person name="Penning B.W."/>
            <person name="Salamov A.A."/>
            <person name="Wang Y."/>
            <person name="Zhang L."/>
            <person name="Carpita N.C."/>
            <person name="Freeling M."/>
            <person name="Gingle A.R."/>
            <person name="Hash C.T."/>
            <person name="Keller B."/>
            <person name="Klein P."/>
            <person name="Kresovich S."/>
            <person name="McCann M.C."/>
            <person name="Ming R."/>
            <person name="Peterson D.G."/>
            <person name="Mehboob-ur-Rahman"/>
            <person name="Ware D."/>
            <person name="Westhoff P."/>
            <person name="Mayer K.F."/>
            <person name="Messing J."/>
            <person name="Rokhsar D.S."/>
        </authorList>
    </citation>
    <scope>NUCLEOTIDE SEQUENCE [LARGE SCALE GENOMIC DNA]</scope>
    <source>
        <strain evidence="2">cv. BTx623</strain>
    </source>
</reference>
<dbReference type="Proteomes" id="UP000000768">
    <property type="component" value="Chromosome 8"/>
</dbReference>
<dbReference type="AlphaFoldDB" id="A0A1B6PC49"/>
<evidence type="ECO:0008006" key="3">
    <source>
        <dbReference type="Google" id="ProtNLM"/>
    </source>
</evidence>
<gene>
    <name evidence="1" type="ORF">SORBI_3008G083600</name>
</gene>
<dbReference type="EMBL" id="CM000767">
    <property type="protein sequence ID" value="KXG23320.1"/>
    <property type="molecule type" value="Genomic_DNA"/>
</dbReference>
<name>A0A1B6PC49_SORBI</name>
<organism evidence="1 2">
    <name type="scientific">Sorghum bicolor</name>
    <name type="common">Sorghum</name>
    <name type="synonym">Sorghum vulgare</name>
    <dbReference type="NCBI Taxonomy" id="4558"/>
    <lineage>
        <taxon>Eukaryota</taxon>
        <taxon>Viridiplantae</taxon>
        <taxon>Streptophyta</taxon>
        <taxon>Embryophyta</taxon>
        <taxon>Tracheophyta</taxon>
        <taxon>Spermatophyta</taxon>
        <taxon>Magnoliopsida</taxon>
        <taxon>Liliopsida</taxon>
        <taxon>Poales</taxon>
        <taxon>Poaceae</taxon>
        <taxon>PACMAD clade</taxon>
        <taxon>Panicoideae</taxon>
        <taxon>Andropogonodae</taxon>
        <taxon>Andropogoneae</taxon>
        <taxon>Sorghinae</taxon>
        <taxon>Sorghum</taxon>
    </lineage>
</organism>
<evidence type="ECO:0000313" key="2">
    <source>
        <dbReference type="Proteomes" id="UP000000768"/>
    </source>
</evidence>
<sequence>MILYYEDIINNSNALSWVQEFLRVPVRRLMSK</sequence>
<proteinExistence type="predicted"/>
<reference evidence="2" key="2">
    <citation type="journal article" date="2018" name="Plant J.">
        <title>The Sorghum bicolor reference genome: improved assembly, gene annotations, a transcriptome atlas, and signatures of genome organization.</title>
        <authorList>
            <person name="McCormick R.F."/>
            <person name="Truong S.K."/>
            <person name="Sreedasyam A."/>
            <person name="Jenkins J."/>
            <person name="Shu S."/>
            <person name="Sims D."/>
            <person name="Kennedy M."/>
            <person name="Amirebrahimi M."/>
            <person name="Weers B.D."/>
            <person name="McKinley B."/>
            <person name="Mattison A."/>
            <person name="Morishige D.T."/>
            <person name="Grimwood J."/>
            <person name="Schmutz J."/>
            <person name="Mullet J.E."/>
        </authorList>
    </citation>
    <scope>NUCLEOTIDE SEQUENCE [LARGE SCALE GENOMIC DNA]</scope>
    <source>
        <strain evidence="2">cv. BTx623</strain>
    </source>
</reference>
<dbReference type="eggNOG" id="ENOG502QQY1">
    <property type="taxonomic scope" value="Eukaryota"/>
</dbReference>
<dbReference type="Gramene" id="KXG23320">
    <property type="protein sequence ID" value="KXG23320"/>
    <property type="gene ID" value="SORBI_3008G083600"/>
</dbReference>